<reference evidence="1 2" key="1">
    <citation type="submission" date="2018-06" db="EMBL/GenBank/DDBJ databases">
        <authorList>
            <consortium name="Pathogen Informatics"/>
            <person name="Doyle S."/>
        </authorList>
    </citation>
    <scope>NUCLEOTIDE SEQUENCE [LARGE SCALE GENOMIC DNA]</scope>
    <source>
        <strain evidence="1 2">NCTC8621</strain>
    </source>
</reference>
<dbReference type="EMBL" id="UGBW01000003">
    <property type="protein sequence ID" value="STH83452.1"/>
    <property type="molecule type" value="Genomic_DNA"/>
</dbReference>
<evidence type="ECO:0000313" key="1">
    <source>
        <dbReference type="EMBL" id="STH83452.1"/>
    </source>
</evidence>
<evidence type="ECO:0000313" key="2">
    <source>
        <dbReference type="Proteomes" id="UP000255093"/>
    </source>
</evidence>
<protein>
    <submittedName>
        <fullName evidence="1">CPS-53 (KpLE1) prophage protein</fullName>
    </submittedName>
</protein>
<sequence length="149" mass="16865">MSSIIYYSSINNAFYPEHLKQEYIKSNSFPADAKPVKYSVFEEFALKPAPEGKYRCVGEDGMPSWADIPPPTHEEQIAAAELKKQQLINQVNEYMNSKQWPGKAAIGRLKGEELAQYNLWLDYLDALELVDTSSAPDIEWPTPPAVQAR</sequence>
<accession>A0A376PYV9</accession>
<dbReference type="PANTHER" id="PTHR34413:SF1">
    <property type="entry name" value="CYTOPLASMIC PROTEIN"/>
    <property type="match status" value="1"/>
</dbReference>
<dbReference type="Pfam" id="PF02413">
    <property type="entry name" value="Caudo_TAP"/>
    <property type="match status" value="1"/>
</dbReference>
<dbReference type="PANTHER" id="PTHR34413">
    <property type="entry name" value="PROPHAGE TAIL FIBER ASSEMBLY PROTEIN HOMOLOG TFAE-RELATED-RELATED"/>
    <property type="match status" value="1"/>
</dbReference>
<proteinExistence type="predicted"/>
<organism evidence="1 2">
    <name type="scientific">Escherichia coli</name>
    <dbReference type="NCBI Taxonomy" id="562"/>
    <lineage>
        <taxon>Bacteria</taxon>
        <taxon>Pseudomonadati</taxon>
        <taxon>Pseudomonadota</taxon>
        <taxon>Gammaproteobacteria</taxon>
        <taxon>Enterobacterales</taxon>
        <taxon>Enterobacteriaceae</taxon>
        <taxon>Escherichia</taxon>
    </lineage>
</organism>
<dbReference type="InterPro" id="IPR003458">
    <property type="entry name" value="Phage_T4_Gp38_tail_assem"/>
</dbReference>
<dbReference type="Proteomes" id="UP000255093">
    <property type="component" value="Unassembled WGS sequence"/>
</dbReference>
<dbReference type="InterPro" id="IPR051220">
    <property type="entry name" value="TFA_Chaperone"/>
</dbReference>
<dbReference type="AlphaFoldDB" id="A0A376PYV9"/>
<dbReference type="RefSeq" id="WP_024235286.1">
    <property type="nucleotide sequence ID" value="NZ_BGUM01000034.1"/>
</dbReference>
<gene>
    <name evidence="1" type="primary">yfdK_4</name>
    <name evidence="1" type="ORF">NCTC8621_03479</name>
</gene>
<name>A0A376PYV9_ECOLX</name>